<dbReference type="InParanoid" id="A0A369JIZ2"/>
<dbReference type="Proteomes" id="UP000076154">
    <property type="component" value="Unassembled WGS sequence"/>
</dbReference>
<proteinExistence type="predicted"/>
<gene>
    <name evidence="1" type="ORF">Hypma_011077</name>
</gene>
<protein>
    <submittedName>
        <fullName evidence="1">Uncharacterized protein</fullName>
    </submittedName>
</protein>
<name>A0A369JIZ2_HYPMA</name>
<organism evidence="1 2">
    <name type="scientific">Hypsizygus marmoreus</name>
    <name type="common">White beech mushroom</name>
    <name type="synonym">Agaricus marmoreus</name>
    <dbReference type="NCBI Taxonomy" id="39966"/>
    <lineage>
        <taxon>Eukaryota</taxon>
        <taxon>Fungi</taxon>
        <taxon>Dikarya</taxon>
        <taxon>Basidiomycota</taxon>
        <taxon>Agaricomycotina</taxon>
        <taxon>Agaricomycetes</taxon>
        <taxon>Agaricomycetidae</taxon>
        <taxon>Agaricales</taxon>
        <taxon>Tricholomatineae</taxon>
        <taxon>Lyophyllaceae</taxon>
        <taxon>Hypsizygus</taxon>
    </lineage>
</organism>
<dbReference type="AlphaFoldDB" id="A0A369JIZ2"/>
<evidence type="ECO:0000313" key="1">
    <source>
        <dbReference type="EMBL" id="RDB21828.1"/>
    </source>
</evidence>
<comment type="caution">
    <text evidence="1">The sequence shown here is derived from an EMBL/GenBank/DDBJ whole genome shotgun (WGS) entry which is preliminary data.</text>
</comment>
<sequence length="246" mass="27203">MLTLRRFCRRHLAVQKETSLSLWIMDFLYRLIFLFLLDVTVQCASQFAPPPVAPFYSSSFVTPMPPDITAEFRANYMQAASFQHKYDVDINTNIVTGSVYMSPSQGKIRLDGAADGVLESSLLDFTNSTANGTLFSNQILSFTGGVTSSTCNTYFVPPFIILLTPNILIQTGAVYTGIHRDDIHGAVSGWLFKFTDVVVTLFLDSTNTVVRYDFAAPGPLRTFATTRFFNIVPGLVNATVFETPCG</sequence>
<keyword evidence="2" id="KW-1185">Reference proteome</keyword>
<evidence type="ECO:0000313" key="2">
    <source>
        <dbReference type="Proteomes" id="UP000076154"/>
    </source>
</evidence>
<reference evidence="1" key="1">
    <citation type="submission" date="2018-04" db="EMBL/GenBank/DDBJ databases">
        <title>Whole genome sequencing of Hypsizygus marmoreus.</title>
        <authorList>
            <person name="Choi I.-G."/>
            <person name="Min B."/>
            <person name="Kim J.-G."/>
            <person name="Kim S."/>
            <person name="Oh Y.-L."/>
            <person name="Kong W.-S."/>
            <person name="Park H."/>
            <person name="Jeong J."/>
            <person name="Song E.-S."/>
        </authorList>
    </citation>
    <scope>NUCLEOTIDE SEQUENCE [LARGE SCALE GENOMIC DNA]</scope>
    <source>
        <strain evidence="1">51987-8</strain>
    </source>
</reference>
<dbReference type="EMBL" id="LUEZ02000053">
    <property type="protein sequence ID" value="RDB21828.1"/>
    <property type="molecule type" value="Genomic_DNA"/>
</dbReference>
<dbReference type="OrthoDB" id="3535343at2759"/>
<accession>A0A369JIZ2</accession>